<dbReference type="Proteomes" id="UP001060245">
    <property type="component" value="Chromosome"/>
</dbReference>
<evidence type="ECO:0000313" key="2">
    <source>
        <dbReference type="Proteomes" id="UP001060245"/>
    </source>
</evidence>
<proteinExistence type="predicted"/>
<reference evidence="1" key="1">
    <citation type="submission" date="2022-07" db="EMBL/GenBank/DDBJ databases">
        <title>Complete genome of DND4.</title>
        <authorList>
            <person name="Cao G."/>
        </authorList>
    </citation>
    <scope>NUCLEOTIDE SEQUENCE</scope>
    <source>
        <strain evidence="1">DND4</strain>
    </source>
</reference>
<gene>
    <name evidence="1" type="primary">kdpB</name>
    <name evidence="1" type="ORF">NMQ05_01650</name>
</gene>
<evidence type="ECO:0000313" key="1">
    <source>
        <dbReference type="EMBL" id="UTT53310.1"/>
    </source>
</evidence>
<dbReference type="EMBL" id="CP101471">
    <property type="protein sequence ID" value="UTT53310.1"/>
    <property type="molecule type" value="Genomic_DNA"/>
</dbReference>
<keyword evidence="2" id="KW-1185">Reference proteome</keyword>
<accession>A0ACD4B6F3</accession>
<name>A0ACD4B6F3_MICMQ</name>
<protein>
    <submittedName>
        <fullName evidence="1">Potassium-transporting ATPase subunit KdpB</fullName>
    </submittedName>
</protein>
<sequence length="713" mass="74138">MTLITTPSEQQDAPASTPAEPPRSFGWSQLVQALPGALRKLNPAALVRNPVMLLVWVGAAFTTVLAIAEPFLGGPADSGGTPVPAPFTWGIAIWLWLTVLFANVAESVAEGRGKAQAASLRKTRTSTMARRVVGYDKAADAAAERTATAQVSSAELQRDDIVIVTAGELIPGDGDIVAGIATVDESAITGESAPVIRESGGDRSAVTGGTRVLSDRIVVRITSKPGETFVDRMIALVEGASRQRTPNEIALNILLASLSIIFVVVVLALNPIASYAASPVSIPVLIALLVCLIPTTIGALLSAIGIAGMDRLVQRNVLAMSGRAVEAAGDVTTLLLDKTGTITYGNRRAHEVLPLPGIDADELLRVAALSSLADPTPEGASIVELAAGLGIQVTAPNDAVVVPFTAQTRMSGLDLSDGTQIRKGAGSAVRAWLGLDGDDIELTTRTDSVAESGGTPLVVAVMTPGAPGRVLGVVHLKDIVKDGLRERFEELRAMGIRTVMITGDNPLTAKAIAAEAGVDDFLAEATPEDKLELIRHEQQGGRLVAMTGDGTNDAPALAQADVGVAMNTGTSAAKEAGNMVDLDSDPTKLIDIVRIGKQLLITRGALTTFSLANDIAKYFAIIPAMFMGVFPGLAALNIMQLHSPASAVTSAIIFNAIVIVFLIPLALRGVKYRPASASQILQRNLLIYGLGGVIAPFIGIKLIDLVISLIPGF</sequence>
<organism evidence="1 2">
    <name type="scientific">Microbacterium maritypicum</name>
    <name type="common">Microbacterium liquefaciens</name>
    <dbReference type="NCBI Taxonomy" id="33918"/>
    <lineage>
        <taxon>Bacteria</taxon>
        <taxon>Bacillati</taxon>
        <taxon>Actinomycetota</taxon>
        <taxon>Actinomycetes</taxon>
        <taxon>Micrococcales</taxon>
        <taxon>Microbacteriaceae</taxon>
        <taxon>Microbacterium</taxon>
    </lineage>
</organism>